<protein>
    <submittedName>
        <fullName evidence="4">Pentatricopeptide repeat-containing protein family</fullName>
    </submittedName>
</protein>
<accession>A0AAD7PZW1</accession>
<dbReference type="KEGG" id="qsa:O6P43_010151"/>
<dbReference type="Gene3D" id="1.25.40.10">
    <property type="entry name" value="Tetratricopeptide repeat domain"/>
    <property type="match status" value="5"/>
</dbReference>
<feature type="repeat" description="PPR" evidence="3">
    <location>
        <begin position="538"/>
        <end position="572"/>
    </location>
</feature>
<dbReference type="GO" id="GO:0009451">
    <property type="term" value="P:RNA modification"/>
    <property type="evidence" value="ECO:0007669"/>
    <property type="project" value="InterPro"/>
</dbReference>
<evidence type="ECO:0000313" key="5">
    <source>
        <dbReference type="Proteomes" id="UP001163823"/>
    </source>
</evidence>
<keyword evidence="2" id="KW-0677">Repeat</keyword>
<dbReference type="InterPro" id="IPR046848">
    <property type="entry name" value="E_motif"/>
</dbReference>
<gene>
    <name evidence="4" type="ORF">O6P43_010151</name>
</gene>
<evidence type="ECO:0000256" key="2">
    <source>
        <dbReference type="ARBA" id="ARBA00022737"/>
    </source>
</evidence>
<dbReference type="InterPro" id="IPR046849">
    <property type="entry name" value="E2_motif"/>
</dbReference>
<dbReference type="InterPro" id="IPR002885">
    <property type="entry name" value="PPR_rpt"/>
</dbReference>
<feature type="repeat" description="PPR" evidence="3">
    <location>
        <begin position="334"/>
        <end position="368"/>
    </location>
</feature>
<reference evidence="4" key="1">
    <citation type="journal article" date="2023" name="Science">
        <title>Elucidation of the pathway for biosynthesis of saponin adjuvants from the soapbark tree.</title>
        <authorList>
            <person name="Reed J."/>
            <person name="Orme A."/>
            <person name="El-Demerdash A."/>
            <person name="Owen C."/>
            <person name="Martin L.B.B."/>
            <person name="Misra R.C."/>
            <person name="Kikuchi S."/>
            <person name="Rejzek M."/>
            <person name="Martin A.C."/>
            <person name="Harkess A."/>
            <person name="Leebens-Mack J."/>
            <person name="Louveau T."/>
            <person name="Stephenson M.J."/>
            <person name="Osbourn A."/>
        </authorList>
    </citation>
    <scope>NUCLEOTIDE SEQUENCE</scope>
    <source>
        <strain evidence="4">S10</strain>
    </source>
</reference>
<feature type="repeat" description="PPR" evidence="3">
    <location>
        <begin position="132"/>
        <end position="166"/>
    </location>
</feature>
<keyword evidence="5" id="KW-1185">Reference proteome</keyword>
<dbReference type="AlphaFoldDB" id="A0AAD7PZW1"/>
<dbReference type="Proteomes" id="UP001163823">
    <property type="component" value="Chromosome 4"/>
</dbReference>
<dbReference type="FunFam" id="1.25.40.10:FF:001093">
    <property type="entry name" value="Pentatricopeptide repeat-containing protein At2g34400"/>
    <property type="match status" value="1"/>
</dbReference>
<sequence length="762" mass="84991">MHTLFPTSLLAFPATLQFLPPLKTKTPNDSFSFSSCYKPICLQNRNGKRGQCSYFSLVSACEENHSSHNWPQLFQISIGSKGFVLGQTIHASLVKSGYHCDVFLGNNLVNLYLKFNKLDDARKVFDEMLVKNTITWTSLMKGYLENGDFESVFLIARYMHRFGAKFNEHTCSVVLQACKSLEDQNRGEQIHAFIIKRGLDENIFVATSLVSLYSRSGCLGHAEKVFNGINYKDVRCINYMILEYGKAGIGKKAFQIFIHLLESGLEPNDYTFTNLISACNADIGANEGKQLHGLAIKYGVVGRTSVGNAVITMYGKHGMVNEAERMFLQKEIRSLISWSALLSSYVKNGHARKALDLFLDILENDVQLDSGCLSVVLDGCSEWSNLQSGMQIHGISIKLGYISDVKVGTALIDLYAKCGSLRSARLVFDRNPSKTIASFNAILVGFLISNYTDYEDPMAFFSQKRLDGMRPDSITFSRLLSLSANLACLDTGKSLHAYTIKTGLDADYAVSNSVITMYGKCGRIQDAFHMFSGMNGHDSVTWNAIIQACALHGKVNKTLLLFKDMMQEGCSPDEVTILAVLQACSYSGLWETGFCLFEEMEAKYRIKPVLEHFACIVDLYGRAGKLSKAMDFISKSPFPDSPLLWRNLVNACKLRGNLQFGILASKKLLHLESSEASAYILVSNMYAEGGMPDEAAKVRTIMNDLNLVKETGSSWIKVGTEVHYFVASDKGHPESREIYAKLDLLRDEIKWKYETEVVTRSF</sequence>
<dbReference type="PROSITE" id="PS51375">
    <property type="entry name" value="PPR"/>
    <property type="match status" value="4"/>
</dbReference>
<dbReference type="PANTHER" id="PTHR47926">
    <property type="entry name" value="PENTATRICOPEPTIDE REPEAT-CONTAINING PROTEIN"/>
    <property type="match status" value="1"/>
</dbReference>
<feature type="repeat" description="PPR" evidence="3">
    <location>
        <begin position="233"/>
        <end position="267"/>
    </location>
</feature>
<dbReference type="Pfam" id="PF13041">
    <property type="entry name" value="PPR_2"/>
    <property type="match status" value="3"/>
</dbReference>
<evidence type="ECO:0000313" key="4">
    <source>
        <dbReference type="EMBL" id="KAJ7972228.1"/>
    </source>
</evidence>
<name>A0AAD7PZW1_QUISA</name>
<comment type="similarity">
    <text evidence="1">Belongs to the PPR family. PCMP-H subfamily.</text>
</comment>
<dbReference type="PANTHER" id="PTHR47926:SF347">
    <property type="entry name" value="PENTATRICOPEPTIDE REPEAT-CONTAINING PROTEIN"/>
    <property type="match status" value="1"/>
</dbReference>
<evidence type="ECO:0000256" key="1">
    <source>
        <dbReference type="ARBA" id="ARBA00006643"/>
    </source>
</evidence>
<dbReference type="InterPro" id="IPR011990">
    <property type="entry name" value="TPR-like_helical_dom_sf"/>
</dbReference>
<dbReference type="InterPro" id="IPR046960">
    <property type="entry name" value="PPR_At4g14850-like_plant"/>
</dbReference>
<evidence type="ECO:0000256" key="3">
    <source>
        <dbReference type="PROSITE-ProRule" id="PRU00708"/>
    </source>
</evidence>
<comment type="caution">
    <text evidence="4">The sequence shown here is derived from an EMBL/GenBank/DDBJ whole genome shotgun (WGS) entry which is preliminary data.</text>
</comment>
<dbReference type="FunFam" id="1.25.40.10:FF:000343">
    <property type="entry name" value="Pentatricopeptide repeat-containing protein At3g58590"/>
    <property type="match status" value="2"/>
</dbReference>
<dbReference type="EMBL" id="JARAOO010000004">
    <property type="protein sequence ID" value="KAJ7972228.1"/>
    <property type="molecule type" value="Genomic_DNA"/>
</dbReference>
<proteinExistence type="inferred from homology"/>
<dbReference type="FunFam" id="1.25.40.10:FF:000381">
    <property type="entry name" value="Pentatricopeptide repeat-containing protein"/>
    <property type="match status" value="1"/>
</dbReference>
<dbReference type="Pfam" id="PF20430">
    <property type="entry name" value="Eplus_motif"/>
    <property type="match status" value="1"/>
</dbReference>
<dbReference type="NCBIfam" id="TIGR00756">
    <property type="entry name" value="PPR"/>
    <property type="match status" value="3"/>
</dbReference>
<dbReference type="Pfam" id="PF20431">
    <property type="entry name" value="E_motif"/>
    <property type="match status" value="1"/>
</dbReference>
<organism evidence="4 5">
    <name type="scientific">Quillaja saponaria</name>
    <name type="common">Soap bark tree</name>
    <dbReference type="NCBI Taxonomy" id="32244"/>
    <lineage>
        <taxon>Eukaryota</taxon>
        <taxon>Viridiplantae</taxon>
        <taxon>Streptophyta</taxon>
        <taxon>Embryophyta</taxon>
        <taxon>Tracheophyta</taxon>
        <taxon>Spermatophyta</taxon>
        <taxon>Magnoliopsida</taxon>
        <taxon>eudicotyledons</taxon>
        <taxon>Gunneridae</taxon>
        <taxon>Pentapetalae</taxon>
        <taxon>rosids</taxon>
        <taxon>fabids</taxon>
        <taxon>Fabales</taxon>
        <taxon>Quillajaceae</taxon>
        <taxon>Quillaja</taxon>
    </lineage>
</organism>
<dbReference type="GO" id="GO:0003723">
    <property type="term" value="F:RNA binding"/>
    <property type="evidence" value="ECO:0007669"/>
    <property type="project" value="InterPro"/>
</dbReference>
<dbReference type="Pfam" id="PF01535">
    <property type="entry name" value="PPR"/>
    <property type="match status" value="5"/>
</dbReference>